<evidence type="ECO:0000313" key="5">
    <source>
        <dbReference type="Proteomes" id="UP000799302"/>
    </source>
</evidence>
<reference evidence="4" key="1">
    <citation type="journal article" date="2020" name="Stud. Mycol.">
        <title>101 Dothideomycetes genomes: a test case for predicting lifestyles and emergence of pathogens.</title>
        <authorList>
            <person name="Haridas S."/>
            <person name="Albert R."/>
            <person name="Binder M."/>
            <person name="Bloem J."/>
            <person name="Labutti K."/>
            <person name="Salamov A."/>
            <person name="Andreopoulos B."/>
            <person name="Baker S."/>
            <person name="Barry K."/>
            <person name="Bills G."/>
            <person name="Bluhm B."/>
            <person name="Cannon C."/>
            <person name="Castanera R."/>
            <person name="Culley D."/>
            <person name="Daum C."/>
            <person name="Ezra D."/>
            <person name="Gonzalez J."/>
            <person name="Henrissat B."/>
            <person name="Kuo A."/>
            <person name="Liang C."/>
            <person name="Lipzen A."/>
            <person name="Lutzoni F."/>
            <person name="Magnuson J."/>
            <person name="Mondo S."/>
            <person name="Nolan M."/>
            <person name="Ohm R."/>
            <person name="Pangilinan J."/>
            <person name="Park H.-J."/>
            <person name="Ramirez L."/>
            <person name="Alfaro M."/>
            <person name="Sun H."/>
            <person name="Tritt A."/>
            <person name="Yoshinaga Y."/>
            <person name="Zwiers L.-H."/>
            <person name="Turgeon B."/>
            <person name="Goodwin S."/>
            <person name="Spatafora J."/>
            <person name="Crous P."/>
            <person name="Grigoriev I."/>
        </authorList>
    </citation>
    <scope>NUCLEOTIDE SEQUENCE</scope>
    <source>
        <strain evidence="4">CBS 115976</strain>
    </source>
</reference>
<comment type="similarity">
    <text evidence="2">Belongs to the ustYa family.</text>
</comment>
<dbReference type="PANTHER" id="PTHR33365:SF4">
    <property type="entry name" value="CYCLOCHLOROTINE BIOSYNTHESIS PROTEIN O"/>
    <property type="match status" value="1"/>
</dbReference>
<keyword evidence="3" id="KW-0812">Transmembrane</keyword>
<sequence length="312" mass="36394">MSPRYMEESKPLRVIREDFSEDDQSDTEVDTPTREGHYLYSHSRSDRFRNLFFFAAASCFLLGIVVLALLFRLWHLEKILTDLAAKQLEVNEQKPGFATDFEQARQYIDFEQKVFSGGIVWNNTAKDFWYERPANEPRYFGNPAVYPEIDKNWANILKDEFFSLTDEEAKPFAREDFVKIKGENKSGNYFAAVGVVHGLHCVNALRINMFKDYYTSIGKLHQDGPQFPPHFSEVHMEHCLDYVRQVVECHGDLTPIPLYKQEGAVMNGEQMYIAHGGTHTCRNFNNIRHWLKRRRIERGTLSEYHENGPHAD</sequence>
<name>A0A6A6U7Z1_9PEZI</name>
<dbReference type="PANTHER" id="PTHR33365">
    <property type="entry name" value="YALI0B05434P"/>
    <property type="match status" value="1"/>
</dbReference>
<keyword evidence="3" id="KW-1133">Transmembrane helix</keyword>
<proteinExistence type="inferred from homology"/>
<protein>
    <recommendedName>
        <fullName evidence="6">Tat pathway signal sequence</fullName>
    </recommendedName>
</protein>
<dbReference type="EMBL" id="MU004236">
    <property type="protein sequence ID" value="KAF2668379.1"/>
    <property type="molecule type" value="Genomic_DNA"/>
</dbReference>
<accession>A0A6A6U7Z1</accession>
<evidence type="ECO:0000256" key="2">
    <source>
        <dbReference type="ARBA" id="ARBA00035112"/>
    </source>
</evidence>
<feature type="transmembrane region" description="Helical" evidence="3">
    <location>
        <begin position="51"/>
        <end position="74"/>
    </location>
</feature>
<evidence type="ECO:0000313" key="4">
    <source>
        <dbReference type="EMBL" id="KAF2668379.1"/>
    </source>
</evidence>
<dbReference type="AlphaFoldDB" id="A0A6A6U7Z1"/>
<keyword evidence="5" id="KW-1185">Reference proteome</keyword>
<dbReference type="Proteomes" id="UP000799302">
    <property type="component" value="Unassembled WGS sequence"/>
</dbReference>
<dbReference type="GO" id="GO:0043386">
    <property type="term" value="P:mycotoxin biosynthetic process"/>
    <property type="evidence" value="ECO:0007669"/>
    <property type="project" value="InterPro"/>
</dbReference>
<organism evidence="4 5">
    <name type="scientific">Microthyrium microscopicum</name>
    <dbReference type="NCBI Taxonomy" id="703497"/>
    <lineage>
        <taxon>Eukaryota</taxon>
        <taxon>Fungi</taxon>
        <taxon>Dikarya</taxon>
        <taxon>Ascomycota</taxon>
        <taxon>Pezizomycotina</taxon>
        <taxon>Dothideomycetes</taxon>
        <taxon>Dothideomycetes incertae sedis</taxon>
        <taxon>Microthyriales</taxon>
        <taxon>Microthyriaceae</taxon>
        <taxon>Microthyrium</taxon>
    </lineage>
</organism>
<dbReference type="InterPro" id="IPR021765">
    <property type="entry name" value="UstYa-like"/>
</dbReference>
<comment type="pathway">
    <text evidence="1">Mycotoxin biosynthesis.</text>
</comment>
<keyword evidence="3" id="KW-0472">Membrane</keyword>
<evidence type="ECO:0000256" key="3">
    <source>
        <dbReference type="SAM" id="Phobius"/>
    </source>
</evidence>
<gene>
    <name evidence="4" type="ORF">BT63DRAFT_479784</name>
</gene>
<dbReference type="OrthoDB" id="3687641at2759"/>
<dbReference type="Pfam" id="PF11807">
    <property type="entry name" value="UstYa"/>
    <property type="match status" value="1"/>
</dbReference>
<evidence type="ECO:0008006" key="6">
    <source>
        <dbReference type="Google" id="ProtNLM"/>
    </source>
</evidence>
<evidence type="ECO:0000256" key="1">
    <source>
        <dbReference type="ARBA" id="ARBA00004685"/>
    </source>
</evidence>